<sequence>MLTITDLNADRTLDKAAMSGVRGGFAFAGDVFGSIAGYVNSPTLDLGTHELVQSQAVAIDQSGATGGFNISDTSQTQNGISGQVSLF</sequence>
<evidence type="ECO:0000256" key="1">
    <source>
        <dbReference type="SAM" id="MobiDB-lite"/>
    </source>
</evidence>
<proteinExistence type="predicted"/>
<dbReference type="AlphaFoldDB" id="A0A6M0JT00"/>
<dbReference type="Proteomes" id="UP000483379">
    <property type="component" value="Unassembled WGS sequence"/>
</dbReference>
<feature type="region of interest" description="Disordered" evidence="1">
    <location>
        <begin position="68"/>
        <end position="87"/>
    </location>
</feature>
<dbReference type="EMBL" id="JAAIJQ010000003">
    <property type="protein sequence ID" value="NEV60660.1"/>
    <property type="molecule type" value="Genomic_DNA"/>
</dbReference>
<gene>
    <name evidence="2" type="ORF">G3446_01915</name>
</gene>
<evidence type="ECO:0000313" key="2">
    <source>
        <dbReference type="EMBL" id="NEV60660.1"/>
    </source>
</evidence>
<organism evidence="2 3">
    <name type="scientific">Thiorhodococcus minor</name>
    <dbReference type="NCBI Taxonomy" id="57489"/>
    <lineage>
        <taxon>Bacteria</taxon>
        <taxon>Pseudomonadati</taxon>
        <taxon>Pseudomonadota</taxon>
        <taxon>Gammaproteobacteria</taxon>
        <taxon>Chromatiales</taxon>
        <taxon>Chromatiaceae</taxon>
        <taxon>Thiorhodococcus</taxon>
    </lineage>
</organism>
<name>A0A6M0JT00_9GAMM</name>
<keyword evidence="3" id="KW-1185">Reference proteome</keyword>
<comment type="caution">
    <text evidence="2">The sequence shown here is derived from an EMBL/GenBank/DDBJ whole genome shotgun (WGS) entry which is preliminary data.</text>
</comment>
<evidence type="ECO:0000313" key="3">
    <source>
        <dbReference type="Proteomes" id="UP000483379"/>
    </source>
</evidence>
<reference evidence="2 3" key="1">
    <citation type="submission" date="2020-02" db="EMBL/GenBank/DDBJ databases">
        <title>Genome sequences of Thiorhodococcus mannitoliphagus and Thiorhodococcus minor, purple sulfur photosynthetic bacteria in the gammaproteobacterial family, Chromatiaceae.</title>
        <authorList>
            <person name="Aviles F.A."/>
            <person name="Meyer T.E."/>
            <person name="Kyndt J.A."/>
        </authorList>
    </citation>
    <scope>NUCLEOTIDE SEQUENCE [LARGE SCALE GENOMIC DNA]</scope>
    <source>
        <strain evidence="2 3">DSM 11518</strain>
    </source>
</reference>
<accession>A0A6M0JT00</accession>
<dbReference type="RefSeq" id="WP_164450705.1">
    <property type="nucleotide sequence ID" value="NZ_JAAIJQ010000003.1"/>
</dbReference>
<protein>
    <submittedName>
        <fullName evidence="2">Uncharacterized protein</fullName>
    </submittedName>
</protein>